<sequence>MPCGIYCDWPLQGVALKPLQLLLHVGLTGQDGTVGFKVFYHPYDLDPDGKGIQESCRVIVTYPPEGEDTGKAQAYAQQSKHLP</sequence>
<reference evidence="1 2" key="1">
    <citation type="submission" date="2018-03" db="EMBL/GenBank/DDBJ databases">
        <title>Whole genome analyses suggest that Burkholderia sensu lato contains two further novel genera in the rhizoxinica-symbiotica group Mycetohabitans gen. nov., and Trinickia gen. nov.: implications for the evolution of diazotrophy and nodulation in the Burkholderiaceae.</title>
        <authorList>
            <person name="Estrada De Los Santos P."/>
            <person name="Palmer M."/>
            <person name="Chavez-Ramirez B."/>
            <person name="Steenkamp E.T."/>
            <person name="Hirsch A.M."/>
            <person name="Manyaka P."/>
            <person name="Maluk M."/>
            <person name="Lafos M."/>
            <person name="Crook M."/>
            <person name="Gross E."/>
            <person name="Simon M.F."/>
            <person name="Bueno Dos Reis Junior F."/>
            <person name="Poole P.S."/>
            <person name="Venter S.N."/>
            <person name="James E.K."/>
        </authorList>
    </citation>
    <scope>NUCLEOTIDE SEQUENCE [LARGE SCALE GENOMIC DNA]</scope>
    <source>
        <strain evidence="1 2">JPY-366</strain>
    </source>
</reference>
<evidence type="ECO:0000313" key="1">
    <source>
        <dbReference type="EMBL" id="PTB17480.1"/>
    </source>
</evidence>
<gene>
    <name evidence="1" type="ORF">C9I57_27720</name>
</gene>
<accession>A0A2T3XLT3</accession>
<organism evidence="1 2">
    <name type="scientific">Trinickia symbiotica</name>
    <dbReference type="NCBI Taxonomy" id="863227"/>
    <lineage>
        <taxon>Bacteria</taxon>
        <taxon>Pseudomonadati</taxon>
        <taxon>Pseudomonadota</taxon>
        <taxon>Betaproteobacteria</taxon>
        <taxon>Burkholderiales</taxon>
        <taxon>Burkholderiaceae</taxon>
        <taxon>Trinickia</taxon>
    </lineage>
</organism>
<dbReference type="AlphaFoldDB" id="A0A2T3XLT3"/>
<comment type="caution">
    <text evidence="1">The sequence shown here is derived from an EMBL/GenBank/DDBJ whole genome shotgun (WGS) entry which is preliminary data.</text>
</comment>
<dbReference type="EMBL" id="PYUC01000018">
    <property type="protein sequence ID" value="PTB17480.1"/>
    <property type="molecule type" value="Genomic_DNA"/>
</dbReference>
<evidence type="ECO:0000313" key="2">
    <source>
        <dbReference type="Proteomes" id="UP000240638"/>
    </source>
</evidence>
<protein>
    <submittedName>
        <fullName evidence="1">Uncharacterized protein</fullName>
    </submittedName>
</protein>
<name>A0A2T3XLT3_9BURK</name>
<proteinExistence type="predicted"/>
<dbReference type="Proteomes" id="UP000240638">
    <property type="component" value="Unassembled WGS sequence"/>
</dbReference>